<dbReference type="EMBL" id="JAYFSI010000020">
    <property type="protein sequence ID" value="MEA5367109.1"/>
    <property type="molecule type" value="Genomic_DNA"/>
</dbReference>
<accession>A0ABU5RN44</accession>
<dbReference type="Proteomes" id="UP001304298">
    <property type="component" value="Unassembled WGS sequence"/>
</dbReference>
<proteinExistence type="predicted"/>
<protein>
    <submittedName>
        <fullName evidence="1">Uncharacterized protein</fullName>
    </submittedName>
</protein>
<evidence type="ECO:0000313" key="1">
    <source>
        <dbReference type="EMBL" id="MEA5367109.1"/>
    </source>
</evidence>
<sequence length="161" mass="16663">MTDDRDPSPAPEVSVQQFTDELLDAATAGAYDNVAEALAVLAGADSARAPAGVVTELVGRCAAAVRAHHGEDAGTLFTVVLEDERGDLAEVERLPPGPRSAMRALLAALNHDGPSRDIQVELATSGTPADVLGVLTHLLVWIAELSVPSAAVFPPLSCFTD</sequence>
<comment type="caution">
    <text evidence="1">The sequence shown here is derived from an EMBL/GenBank/DDBJ whole genome shotgun (WGS) entry which is preliminary data.</text>
</comment>
<dbReference type="RefSeq" id="WP_323336846.1">
    <property type="nucleotide sequence ID" value="NZ_JAYFSI010000020.1"/>
</dbReference>
<reference evidence="1 2" key="1">
    <citation type="submission" date="2023-12" db="EMBL/GenBank/DDBJ databases">
        <title>Amycolatopsis sp. V23-08.</title>
        <authorList>
            <person name="Somphong A."/>
        </authorList>
    </citation>
    <scope>NUCLEOTIDE SEQUENCE [LARGE SCALE GENOMIC DNA]</scope>
    <source>
        <strain evidence="1 2">V23-08</strain>
    </source>
</reference>
<evidence type="ECO:0000313" key="2">
    <source>
        <dbReference type="Proteomes" id="UP001304298"/>
    </source>
</evidence>
<organism evidence="1 2">
    <name type="scientific">Amycolatopsis heterodermiae</name>
    <dbReference type="NCBI Taxonomy" id="3110235"/>
    <lineage>
        <taxon>Bacteria</taxon>
        <taxon>Bacillati</taxon>
        <taxon>Actinomycetota</taxon>
        <taxon>Actinomycetes</taxon>
        <taxon>Pseudonocardiales</taxon>
        <taxon>Pseudonocardiaceae</taxon>
        <taxon>Amycolatopsis</taxon>
    </lineage>
</organism>
<keyword evidence="2" id="KW-1185">Reference proteome</keyword>
<name>A0ABU5RN44_9PSEU</name>
<gene>
    <name evidence="1" type="ORF">VA596_46790</name>
</gene>